<organism evidence="1 2">
    <name type="scientific">Psilocybe cyanescens</name>
    <dbReference type="NCBI Taxonomy" id="93625"/>
    <lineage>
        <taxon>Eukaryota</taxon>
        <taxon>Fungi</taxon>
        <taxon>Dikarya</taxon>
        <taxon>Basidiomycota</taxon>
        <taxon>Agaricomycotina</taxon>
        <taxon>Agaricomycetes</taxon>
        <taxon>Agaricomycetidae</taxon>
        <taxon>Agaricales</taxon>
        <taxon>Agaricineae</taxon>
        <taxon>Strophariaceae</taxon>
        <taxon>Psilocybe</taxon>
    </lineage>
</organism>
<dbReference type="InParanoid" id="A0A409XSA6"/>
<reference evidence="1 2" key="1">
    <citation type="journal article" date="2018" name="Evol. Lett.">
        <title>Horizontal gene cluster transfer increased hallucinogenic mushroom diversity.</title>
        <authorList>
            <person name="Reynolds H.T."/>
            <person name="Vijayakumar V."/>
            <person name="Gluck-Thaler E."/>
            <person name="Korotkin H.B."/>
            <person name="Matheny P.B."/>
            <person name="Slot J.C."/>
        </authorList>
    </citation>
    <scope>NUCLEOTIDE SEQUENCE [LARGE SCALE GENOMIC DNA]</scope>
    <source>
        <strain evidence="1 2">2631</strain>
    </source>
</reference>
<evidence type="ECO:0000313" key="1">
    <source>
        <dbReference type="EMBL" id="PPQ93576.1"/>
    </source>
</evidence>
<dbReference type="Proteomes" id="UP000283269">
    <property type="component" value="Unassembled WGS sequence"/>
</dbReference>
<proteinExistence type="predicted"/>
<gene>
    <name evidence="1" type="ORF">CVT25_005568</name>
</gene>
<comment type="caution">
    <text evidence="1">The sequence shown here is derived from an EMBL/GenBank/DDBJ whole genome shotgun (WGS) entry which is preliminary data.</text>
</comment>
<accession>A0A409XSA6</accession>
<dbReference type="AlphaFoldDB" id="A0A409XSA6"/>
<sequence length="108" mass="12041">MAALIHKAMSSSFWYPAERPLCILSSVRFAGDEEDGCVDEHKQGWIWVRGWTDEIWNSRCRCAILHHTGSDTLEPSVELATSAIQNLATIFEKDMLTALGLTGDISET</sequence>
<keyword evidence="2" id="KW-1185">Reference proteome</keyword>
<name>A0A409XSA6_PSICY</name>
<dbReference type="EMBL" id="NHYD01000693">
    <property type="protein sequence ID" value="PPQ93576.1"/>
    <property type="molecule type" value="Genomic_DNA"/>
</dbReference>
<protein>
    <submittedName>
        <fullName evidence="1">Uncharacterized protein</fullName>
    </submittedName>
</protein>
<evidence type="ECO:0000313" key="2">
    <source>
        <dbReference type="Proteomes" id="UP000283269"/>
    </source>
</evidence>